<dbReference type="OrthoDB" id="415358at2759"/>
<dbReference type="PANTHER" id="PTHR12461:SF98">
    <property type="entry name" value="CUPIN-LIKE DOMAIN-CONTAINING PROTEIN"/>
    <property type="match status" value="1"/>
</dbReference>
<dbReference type="EMBL" id="SDOX01000122">
    <property type="protein sequence ID" value="TFJ81754.1"/>
    <property type="molecule type" value="Genomic_DNA"/>
</dbReference>
<keyword evidence="4" id="KW-1185">Reference proteome</keyword>
<dbReference type="InterPro" id="IPR014710">
    <property type="entry name" value="RmlC-like_jellyroll"/>
</dbReference>
<dbReference type="SUPFAM" id="SSF51197">
    <property type="entry name" value="Clavaminate synthase-like"/>
    <property type="match status" value="1"/>
</dbReference>
<dbReference type="InterPro" id="IPR027417">
    <property type="entry name" value="P-loop_NTPase"/>
</dbReference>
<name>A0A4D9CT70_9STRA</name>
<accession>A0A4D9CT70</accession>
<protein>
    <recommendedName>
        <fullName evidence="2">JmjC domain-containing protein</fullName>
    </recommendedName>
</protein>
<feature type="transmembrane region" description="Helical" evidence="1">
    <location>
        <begin position="44"/>
        <end position="67"/>
    </location>
</feature>
<dbReference type="InterPro" id="IPR041667">
    <property type="entry name" value="Cupin_8"/>
</dbReference>
<dbReference type="PROSITE" id="PS51184">
    <property type="entry name" value="JMJC"/>
    <property type="match status" value="1"/>
</dbReference>
<dbReference type="PANTHER" id="PTHR12461">
    <property type="entry name" value="HYPOXIA-INDUCIBLE FACTOR 1 ALPHA INHIBITOR-RELATED"/>
    <property type="match status" value="1"/>
</dbReference>
<evidence type="ECO:0000256" key="1">
    <source>
        <dbReference type="SAM" id="Phobius"/>
    </source>
</evidence>
<keyword evidence="1" id="KW-0812">Transmembrane</keyword>
<organism evidence="3 4">
    <name type="scientific">Nannochloropsis salina CCMP1776</name>
    <dbReference type="NCBI Taxonomy" id="1027361"/>
    <lineage>
        <taxon>Eukaryota</taxon>
        <taxon>Sar</taxon>
        <taxon>Stramenopiles</taxon>
        <taxon>Ochrophyta</taxon>
        <taxon>Eustigmatophyceae</taxon>
        <taxon>Eustigmatales</taxon>
        <taxon>Monodopsidaceae</taxon>
        <taxon>Microchloropsis</taxon>
        <taxon>Microchloropsis salina</taxon>
    </lineage>
</organism>
<evidence type="ECO:0000313" key="4">
    <source>
        <dbReference type="Proteomes" id="UP000355283"/>
    </source>
</evidence>
<keyword evidence="1" id="KW-0472">Membrane</keyword>
<reference evidence="3 4" key="1">
    <citation type="submission" date="2019-01" db="EMBL/GenBank/DDBJ databases">
        <title>Nuclear Genome Assembly of the Microalgal Biofuel strain Nannochloropsis salina CCMP1776.</title>
        <authorList>
            <person name="Hovde B."/>
        </authorList>
    </citation>
    <scope>NUCLEOTIDE SEQUENCE [LARGE SCALE GENOMIC DNA]</scope>
    <source>
        <strain evidence="3 4">CCMP1776</strain>
    </source>
</reference>
<dbReference type="SUPFAM" id="SSF52540">
    <property type="entry name" value="P-loop containing nucleoside triphosphate hydrolases"/>
    <property type="match status" value="1"/>
</dbReference>
<dbReference type="InterPro" id="IPR003347">
    <property type="entry name" value="JmjC_dom"/>
</dbReference>
<dbReference type="Pfam" id="PF13621">
    <property type="entry name" value="Cupin_8"/>
    <property type="match status" value="1"/>
</dbReference>
<comment type="caution">
    <text evidence="3">The sequence shown here is derived from an EMBL/GenBank/DDBJ whole genome shotgun (WGS) entry which is preliminary data.</text>
</comment>
<sequence>MITGEGYKDKTPRSRIAAAWGYTRRTGISNSVRAHWASRRGKKVLVGIFVVLLCASLFVVNIIRFSIGLIRGQSLNRVSIRSLAIEEENTPVVLLAENESKAVPELAGIDWAAKNIEDKWEQPVVRRLHLNPSDLKDEDLVMPIMYAMGVELQGDHDLDMALCQFDISPYHRNPEQFPMSRDLVGAFCSKNRLKHKLASVHAVDERAGKQLQPTGFIFHESRVGSTLVANMLASVPTNLVYSEPSVPAHVIHLCKSAGCSEETTVRLLRMAILAMGRSHHHDHFFIKFSSSTVVDMDLILKAFPETPWAYIYRDPVEIIVSNFQRGRGGPCIRAKKNAPKAVQDILKTDRRGASRVSDEEYCAAHLTMLCQAALEQMELPGSKGHAVAYETLVEDVLRVLVPGHFGVSMNSEETARMTAQSELYSKARTGETVFQGDTEQKQERATQAMQVAAEKYLKEPTERLRLVSTLGRSQLEIDATLRAQEARVYERTGSRFFQLPHCPDEPESPPGVPIMDILGNWNMDDTAIPPRHYNTLCRFDYQTEYDKALRYRDAEMPFVVYNIPEFDETVKKWNSEGYLAEALEGGEYTTQVSKDNHFMYYRLSKNLKPAGYIPPTRTERWSYDHWLHEARKSKNLSKDSEHYYFRVSDRDSPIVREDLTIFTSRESTLFMKEPEMSRGIHCRFGMRSVIAEAHFDASRNMVGLVSGTRRWILAHPRECKHAYLLPTGHPSARHTEVDWSAPDLEKYPDFVNLVANEVLLTPGEVLNVPAWWIHTIENLDINIQCNSRSGDSTVGLKDLKKCGFFSHDK</sequence>
<dbReference type="AlphaFoldDB" id="A0A4D9CT70"/>
<dbReference type="Gene3D" id="2.60.120.10">
    <property type="entry name" value="Jelly Rolls"/>
    <property type="match status" value="1"/>
</dbReference>
<proteinExistence type="predicted"/>
<evidence type="ECO:0000313" key="3">
    <source>
        <dbReference type="EMBL" id="TFJ81754.1"/>
    </source>
</evidence>
<feature type="domain" description="JmjC" evidence="2">
    <location>
        <begin position="662"/>
        <end position="804"/>
    </location>
</feature>
<dbReference type="Gene3D" id="3.40.50.300">
    <property type="entry name" value="P-loop containing nucleotide triphosphate hydrolases"/>
    <property type="match status" value="1"/>
</dbReference>
<evidence type="ECO:0000259" key="2">
    <source>
        <dbReference type="PROSITE" id="PS51184"/>
    </source>
</evidence>
<gene>
    <name evidence="3" type="ORF">NSK_007002</name>
</gene>
<keyword evidence="1" id="KW-1133">Transmembrane helix</keyword>
<dbReference type="Proteomes" id="UP000355283">
    <property type="component" value="Unassembled WGS sequence"/>
</dbReference>